<feature type="compositionally biased region" description="Basic and acidic residues" evidence="1">
    <location>
        <begin position="22"/>
        <end position="32"/>
    </location>
</feature>
<name>A0ABQ8XQS5_9EUKA</name>
<evidence type="ECO:0000313" key="3">
    <source>
        <dbReference type="Proteomes" id="UP001150062"/>
    </source>
</evidence>
<proteinExistence type="predicted"/>
<comment type="caution">
    <text evidence="2">The sequence shown here is derived from an EMBL/GenBank/DDBJ whole genome shotgun (WGS) entry which is preliminary data.</text>
</comment>
<reference evidence="2" key="1">
    <citation type="submission" date="2022-08" db="EMBL/GenBank/DDBJ databases">
        <title>Novel sulfate-reducing endosymbionts in the free-living metamonad Anaeramoeba.</title>
        <authorList>
            <person name="Jerlstrom-Hultqvist J."/>
            <person name="Cepicka I."/>
            <person name="Gallot-Lavallee L."/>
            <person name="Salas-Leiva D."/>
            <person name="Curtis B.A."/>
            <person name="Zahonova K."/>
            <person name="Pipaliya S."/>
            <person name="Dacks J."/>
            <person name="Roger A.J."/>
        </authorList>
    </citation>
    <scope>NUCLEOTIDE SEQUENCE</scope>
    <source>
        <strain evidence="2">Schooner1</strain>
    </source>
</reference>
<accession>A0ABQ8XQS5</accession>
<feature type="region of interest" description="Disordered" evidence="1">
    <location>
        <begin position="15"/>
        <end position="72"/>
    </location>
</feature>
<organism evidence="2 3">
    <name type="scientific">Anaeramoeba flamelloides</name>
    <dbReference type="NCBI Taxonomy" id="1746091"/>
    <lineage>
        <taxon>Eukaryota</taxon>
        <taxon>Metamonada</taxon>
        <taxon>Anaeramoebidae</taxon>
        <taxon>Anaeramoeba</taxon>
    </lineage>
</organism>
<evidence type="ECO:0000313" key="2">
    <source>
        <dbReference type="EMBL" id="KAJ6234967.1"/>
    </source>
</evidence>
<dbReference type="EMBL" id="JAOAOG010000266">
    <property type="protein sequence ID" value="KAJ6234967.1"/>
    <property type="molecule type" value="Genomic_DNA"/>
</dbReference>
<dbReference type="Proteomes" id="UP001150062">
    <property type="component" value="Unassembled WGS sequence"/>
</dbReference>
<sequence>MSDWERNYVKNLLVSYNNTTLSKEKDQVEKYKKEKKKKTKHKLKEKEKEKEKDNEKQKNKDKEKDKVKKNNQDFYDLNLSETNYLQGGFRGEQNSENHTKKINTPPRIEKEKTKKRRPSVKIYKKLNKIIHINPNWVIGYRTTLGSKKRYFISGLQMPGHIKIHVDAIKWLANNENKKTSNCLRGLKQGLDPYYHYQKKIHEQDENFYGFFKK</sequence>
<feature type="compositionally biased region" description="Basic residues" evidence="1">
    <location>
        <begin position="33"/>
        <end position="43"/>
    </location>
</feature>
<feature type="compositionally biased region" description="Basic and acidic residues" evidence="1">
    <location>
        <begin position="44"/>
        <end position="71"/>
    </location>
</feature>
<keyword evidence="3" id="KW-1185">Reference proteome</keyword>
<protein>
    <submittedName>
        <fullName evidence="2">Myb-like protein x</fullName>
    </submittedName>
</protein>
<evidence type="ECO:0000256" key="1">
    <source>
        <dbReference type="SAM" id="MobiDB-lite"/>
    </source>
</evidence>
<gene>
    <name evidence="2" type="ORF">M0813_28944</name>
</gene>